<dbReference type="PIRSF" id="PIRSF003085">
    <property type="entry name" value="CMAS"/>
    <property type="match status" value="1"/>
</dbReference>
<evidence type="ECO:0000256" key="7">
    <source>
        <dbReference type="SAM" id="MobiDB-lite"/>
    </source>
</evidence>
<dbReference type="InterPro" id="IPR050723">
    <property type="entry name" value="CFA/CMAS"/>
</dbReference>
<keyword evidence="10" id="KW-1185">Reference proteome</keyword>
<gene>
    <name evidence="9" type="ORF">E1B25_14280</name>
</gene>
<comment type="similarity">
    <text evidence="1">Belongs to the CFA/CMAS family.</text>
</comment>
<evidence type="ECO:0000256" key="4">
    <source>
        <dbReference type="ARBA" id="ARBA00022691"/>
    </source>
</evidence>
<dbReference type="PANTHER" id="PTHR43667">
    <property type="entry name" value="CYCLOPROPANE-FATTY-ACYL-PHOSPHOLIPID SYNTHASE"/>
    <property type="match status" value="1"/>
</dbReference>
<reference evidence="9 10" key="1">
    <citation type="submission" date="2019-03" db="EMBL/GenBank/DDBJ databases">
        <authorList>
            <person name="Zhang S."/>
        </authorList>
    </citation>
    <scope>NUCLEOTIDE SEQUENCE [LARGE SCALE GENOMIC DNA]</scope>
    <source>
        <strain evidence="9 10">S4J41</strain>
    </source>
</reference>
<dbReference type="Proteomes" id="UP000294662">
    <property type="component" value="Unassembled WGS sequence"/>
</dbReference>
<keyword evidence="5" id="KW-0443">Lipid metabolism</keyword>
<dbReference type="AlphaFoldDB" id="A0A4R5EPU7"/>
<evidence type="ECO:0000256" key="1">
    <source>
        <dbReference type="ARBA" id="ARBA00010815"/>
    </source>
</evidence>
<dbReference type="EMBL" id="SMFP01000009">
    <property type="protein sequence ID" value="TDE36677.1"/>
    <property type="molecule type" value="Genomic_DNA"/>
</dbReference>
<evidence type="ECO:0000256" key="5">
    <source>
        <dbReference type="ARBA" id="ARBA00023098"/>
    </source>
</evidence>
<dbReference type="InterPro" id="IPR003333">
    <property type="entry name" value="CMAS"/>
</dbReference>
<evidence type="ECO:0000313" key="10">
    <source>
        <dbReference type="Proteomes" id="UP000294662"/>
    </source>
</evidence>
<keyword evidence="4" id="KW-0949">S-adenosyl-L-methionine</keyword>
<evidence type="ECO:0000256" key="6">
    <source>
        <dbReference type="PIRSR" id="PIRSR003085-1"/>
    </source>
</evidence>
<feature type="region of interest" description="Disordered" evidence="7">
    <location>
        <begin position="25"/>
        <end position="47"/>
    </location>
</feature>
<evidence type="ECO:0000259" key="8">
    <source>
        <dbReference type="Pfam" id="PF25371"/>
    </source>
</evidence>
<dbReference type="RefSeq" id="WP_132830190.1">
    <property type="nucleotide sequence ID" value="NZ_SMFP01000009.1"/>
</dbReference>
<comment type="caution">
    <text evidence="9">The sequence shown here is derived from an EMBL/GenBank/DDBJ whole genome shotgun (WGS) entry which is preliminary data.</text>
</comment>
<dbReference type="CDD" id="cd02440">
    <property type="entry name" value="AdoMet_MTases"/>
    <property type="match status" value="1"/>
</dbReference>
<keyword evidence="2 9" id="KW-0489">Methyltransferase</keyword>
<evidence type="ECO:0000313" key="9">
    <source>
        <dbReference type="EMBL" id="TDE36677.1"/>
    </source>
</evidence>
<dbReference type="OrthoDB" id="9782855at2"/>
<dbReference type="Pfam" id="PF02353">
    <property type="entry name" value="CMAS"/>
    <property type="match status" value="1"/>
</dbReference>
<sequence length="425" mass="48321">MWKTIFDRMLSRLIQTGQLRVTYPDGQTATYGTPPAPTGAKRTPANAPPTELAAAVRIADEAALRALCLNPELALGECYMNKTLEVEKDDVEGLLRVLLRNRRRTDLPLWARTYSALRYGAQNWLRRNTPGLARKNVAHHYDISDDLYRLFLDADMQYSCAYFRDPDLSLDQAQEAKKAHIAAKLRIEPGMRVLDIGCGWGGMALTLARDHGAHVTGVTLSENQLATAQRRAAEAGVEHKTEFRLQDYRDLSDSFDRIVSVGMLEHVGVPFFGDYFAQVANLLDRDGVALIHTIGSHAPPAAQSEWINKYIFPGGYIPSLSQLAPALERSGLWTQDIEILRLHYAMTLRHWLTRFDANSDIVRQNYDDRFIRMWRYYLIACYMTFEEEHQAVFQIQLGHRRDAVPLTRDYLYADPPRADVHEAAE</sequence>
<protein>
    <submittedName>
        <fullName evidence="9">Class I SAM-dependent methyltransferase</fullName>
    </submittedName>
</protein>
<name>A0A4R5EPU7_9RHOB</name>
<evidence type="ECO:0000256" key="3">
    <source>
        <dbReference type="ARBA" id="ARBA00022679"/>
    </source>
</evidence>
<dbReference type="GO" id="GO:0008168">
    <property type="term" value="F:methyltransferase activity"/>
    <property type="evidence" value="ECO:0007669"/>
    <property type="project" value="UniProtKB-KW"/>
</dbReference>
<keyword evidence="3 9" id="KW-0808">Transferase</keyword>
<dbReference type="GO" id="GO:0032259">
    <property type="term" value="P:methylation"/>
    <property type="evidence" value="ECO:0007669"/>
    <property type="project" value="UniProtKB-KW"/>
</dbReference>
<feature type="active site" evidence="6">
    <location>
        <position position="381"/>
    </location>
</feature>
<accession>A0A4R5EPU7</accession>
<dbReference type="Pfam" id="PF25371">
    <property type="entry name" value="DUF7884"/>
    <property type="match status" value="1"/>
</dbReference>
<dbReference type="PANTHER" id="PTHR43667:SF1">
    <property type="entry name" value="CYCLOPROPANE-FATTY-ACYL-PHOSPHOLIPID SYNTHASE"/>
    <property type="match status" value="1"/>
</dbReference>
<dbReference type="SUPFAM" id="SSF53335">
    <property type="entry name" value="S-adenosyl-L-methionine-dependent methyltransferases"/>
    <property type="match status" value="1"/>
</dbReference>
<organism evidence="9 10">
    <name type="scientific">Antarcticimicrobium sediminis</name>
    <dbReference type="NCBI Taxonomy" id="2546227"/>
    <lineage>
        <taxon>Bacteria</taxon>
        <taxon>Pseudomonadati</taxon>
        <taxon>Pseudomonadota</taxon>
        <taxon>Alphaproteobacteria</taxon>
        <taxon>Rhodobacterales</taxon>
        <taxon>Paracoccaceae</taxon>
        <taxon>Antarcticimicrobium</taxon>
    </lineage>
</organism>
<dbReference type="Gene3D" id="3.40.50.150">
    <property type="entry name" value="Vaccinia Virus protein VP39"/>
    <property type="match status" value="1"/>
</dbReference>
<proteinExistence type="inferred from homology"/>
<dbReference type="InterPro" id="IPR057206">
    <property type="entry name" value="DUF7884"/>
</dbReference>
<evidence type="ECO:0000256" key="2">
    <source>
        <dbReference type="ARBA" id="ARBA00022603"/>
    </source>
</evidence>
<dbReference type="InterPro" id="IPR029063">
    <property type="entry name" value="SAM-dependent_MTases_sf"/>
</dbReference>
<feature type="domain" description="DUF7884" evidence="8">
    <location>
        <begin position="7"/>
        <end position="102"/>
    </location>
</feature>
<dbReference type="GO" id="GO:0008610">
    <property type="term" value="P:lipid biosynthetic process"/>
    <property type="evidence" value="ECO:0007669"/>
    <property type="project" value="InterPro"/>
</dbReference>